<organism evidence="8 9">
    <name type="scientific">Apodemus speciosus</name>
    <name type="common">Large Japanese field mouse</name>
    <dbReference type="NCBI Taxonomy" id="105296"/>
    <lineage>
        <taxon>Eukaryota</taxon>
        <taxon>Metazoa</taxon>
        <taxon>Chordata</taxon>
        <taxon>Craniata</taxon>
        <taxon>Vertebrata</taxon>
        <taxon>Euteleostomi</taxon>
        <taxon>Mammalia</taxon>
        <taxon>Eutheria</taxon>
        <taxon>Euarchontoglires</taxon>
        <taxon>Glires</taxon>
        <taxon>Rodentia</taxon>
        <taxon>Myomorpha</taxon>
        <taxon>Muroidea</taxon>
        <taxon>Muridae</taxon>
        <taxon>Murinae</taxon>
        <taxon>Apodemus</taxon>
    </lineage>
</organism>
<feature type="signal peptide" evidence="7">
    <location>
        <begin position="1"/>
        <end position="15"/>
    </location>
</feature>
<protein>
    <submittedName>
        <fullName evidence="8">Alpha-S2-casein-like B</fullName>
    </submittedName>
</protein>
<accession>A0ABQ0ERX8</accession>
<dbReference type="PANTHER" id="PTHR16656">
    <property type="entry name" value="ALPHA-S2-CASEIN-LIKE B"/>
    <property type="match status" value="1"/>
</dbReference>
<sequence>MKFIVLSCLLAVALAKQRMKHYSSSEESMDNSQDNFKQNMDVIIFPSQESVEAPIKNKCYQSIQKFKPPQALKGLYQYHIARNPWGHIVNHAFPSTHTLKQYNQKMMDMSVRAREKTMMAEENKNIQDCMNKMKPYSKIAWPQIVKLLHQYQKTMNPWTYNQYPRSQV</sequence>
<dbReference type="Pfam" id="PF00363">
    <property type="entry name" value="Casein"/>
    <property type="match status" value="1"/>
</dbReference>
<comment type="similarity">
    <text evidence="3">Belongs to the alpha-casein family.</text>
</comment>
<dbReference type="Proteomes" id="UP001623349">
    <property type="component" value="Unassembled WGS sequence"/>
</dbReference>
<comment type="function">
    <text evidence="1">Important role in the capacity of milk to transport calcium phosphate.</text>
</comment>
<reference evidence="8 9" key="1">
    <citation type="submission" date="2024-08" db="EMBL/GenBank/DDBJ databases">
        <title>The draft genome of Apodemus speciosus.</title>
        <authorList>
            <person name="Nabeshima K."/>
            <person name="Suzuki S."/>
            <person name="Onuma M."/>
        </authorList>
    </citation>
    <scope>NUCLEOTIDE SEQUENCE [LARGE SCALE GENOMIC DNA]</scope>
    <source>
        <strain evidence="8">IB14-021</strain>
    </source>
</reference>
<evidence type="ECO:0000256" key="1">
    <source>
        <dbReference type="ARBA" id="ARBA00003383"/>
    </source>
</evidence>
<gene>
    <name evidence="8" type="ORF">APTSU1_000503300</name>
</gene>
<comment type="subcellular location">
    <subcellularLocation>
        <location evidence="2">Secreted</location>
    </subcellularLocation>
</comment>
<evidence type="ECO:0000256" key="3">
    <source>
        <dbReference type="ARBA" id="ARBA00010179"/>
    </source>
</evidence>
<keyword evidence="4" id="KW-0964">Secreted</keyword>
<keyword evidence="9" id="KW-1185">Reference proteome</keyword>
<comment type="caution">
    <text evidence="8">The sequence shown here is derived from an EMBL/GenBank/DDBJ whole genome shotgun (WGS) entry which is preliminary data.</text>
</comment>
<feature type="chain" id="PRO_5046179470" evidence="7">
    <location>
        <begin position="16"/>
        <end position="168"/>
    </location>
</feature>
<evidence type="ECO:0000256" key="6">
    <source>
        <dbReference type="ARBA" id="ARBA00022743"/>
    </source>
</evidence>
<dbReference type="InterPro" id="IPR031305">
    <property type="entry name" value="Casein_CS"/>
</dbReference>
<dbReference type="PIRSF" id="PIRSF002371">
    <property type="entry name" value="Alpha-s2-casein"/>
    <property type="match status" value="1"/>
</dbReference>
<name>A0ABQ0ERX8_APOSI</name>
<dbReference type="PANTHER" id="PTHR16656:SF5">
    <property type="entry name" value="ALPHA-S2-CASEIN-LIKE B"/>
    <property type="match status" value="1"/>
</dbReference>
<keyword evidence="5 7" id="KW-0732">Signal</keyword>
<dbReference type="InterPro" id="IPR011175">
    <property type="entry name" value="Alpha-s2_casein"/>
</dbReference>
<evidence type="ECO:0000313" key="8">
    <source>
        <dbReference type="EMBL" id="GAB1289803.1"/>
    </source>
</evidence>
<evidence type="ECO:0000256" key="7">
    <source>
        <dbReference type="SAM" id="SignalP"/>
    </source>
</evidence>
<evidence type="ECO:0000313" key="9">
    <source>
        <dbReference type="Proteomes" id="UP001623349"/>
    </source>
</evidence>
<evidence type="ECO:0000256" key="2">
    <source>
        <dbReference type="ARBA" id="ARBA00004613"/>
    </source>
</evidence>
<evidence type="ECO:0000256" key="4">
    <source>
        <dbReference type="ARBA" id="ARBA00022525"/>
    </source>
</evidence>
<keyword evidence="6" id="KW-0494">Milk protein</keyword>
<proteinExistence type="inferred from homology"/>
<evidence type="ECO:0000256" key="5">
    <source>
        <dbReference type="ARBA" id="ARBA00022729"/>
    </source>
</evidence>
<dbReference type="EMBL" id="BAAFST010000005">
    <property type="protein sequence ID" value="GAB1289803.1"/>
    <property type="molecule type" value="Genomic_DNA"/>
</dbReference>
<dbReference type="InterPro" id="IPR001588">
    <property type="entry name" value="Casein"/>
</dbReference>
<dbReference type="PROSITE" id="PS00306">
    <property type="entry name" value="CASEIN_ALPHA_BETA"/>
    <property type="match status" value="1"/>
</dbReference>